<evidence type="ECO:0000256" key="2">
    <source>
        <dbReference type="SAM" id="Phobius"/>
    </source>
</evidence>
<name>A0A0B7AFA9_9EUPU</name>
<accession>A0A0B7AFA9</accession>
<dbReference type="Pfam" id="PF10223">
    <property type="entry name" value="Menorin_N"/>
    <property type="match status" value="1"/>
</dbReference>
<feature type="domain" description="Menorin-like" evidence="3">
    <location>
        <begin position="56"/>
        <end position="118"/>
    </location>
</feature>
<dbReference type="EMBL" id="HACG01032844">
    <property type="protein sequence ID" value="CEK79709.1"/>
    <property type="molecule type" value="Transcribed_RNA"/>
</dbReference>
<dbReference type="PANTHER" id="PTHR21184">
    <property type="entry name" value="MENORIN (DENDRITIC BRANCHING PROTEIN)"/>
    <property type="match status" value="1"/>
</dbReference>
<organism evidence="4">
    <name type="scientific">Arion vulgaris</name>
    <dbReference type="NCBI Taxonomy" id="1028688"/>
    <lineage>
        <taxon>Eukaryota</taxon>
        <taxon>Metazoa</taxon>
        <taxon>Spiralia</taxon>
        <taxon>Lophotrochozoa</taxon>
        <taxon>Mollusca</taxon>
        <taxon>Gastropoda</taxon>
        <taxon>Heterobranchia</taxon>
        <taxon>Euthyneura</taxon>
        <taxon>Panpulmonata</taxon>
        <taxon>Eupulmonata</taxon>
        <taxon>Stylommatophora</taxon>
        <taxon>Helicina</taxon>
        <taxon>Arionoidea</taxon>
        <taxon>Arionidae</taxon>
        <taxon>Arion</taxon>
    </lineage>
</organism>
<keyword evidence="2" id="KW-0472">Membrane</keyword>
<evidence type="ECO:0000259" key="3">
    <source>
        <dbReference type="Pfam" id="PF10223"/>
    </source>
</evidence>
<feature type="transmembrane region" description="Helical" evidence="2">
    <location>
        <begin position="6"/>
        <end position="28"/>
    </location>
</feature>
<feature type="non-terminal residue" evidence="4">
    <location>
        <position position="1"/>
    </location>
</feature>
<keyword evidence="2" id="KW-0812">Transmembrane</keyword>
<reference evidence="4" key="1">
    <citation type="submission" date="2014-12" db="EMBL/GenBank/DDBJ databases">
        <title>Insight into the proteome of Arion vulgaris.</title>
        <authorList>
            <person name="Aradska J."/>
            <person name="Bulat T."/>
            <person name="Smidak R."/>
            <person name="Sarate P."/>
            <person name="Gangsoo J."/>
            <person name="Sialana F."/>
            <person name="Bilban M."/>
            <person name="Lubec G."/>
        </authorList>
    </citation>
    <scope>NUCLEOTIDE SEQUENCE</scope>
    <source>
        <tissue evidence="4">Skin</tissue>
    </source>
</reference>
<dbReference type="InterPro" id="IPR019356">
    <property type="entry name" value="Menorin_dom"/>
</dbReference>
<dbReference type="GO" id="GO:0005615">
    <property type="term" value="C:extracellular space"/>
    <property type="evidence" value="ECO:0007669"/>
    <property type="project" value="TreeGrafter"/>
</dbReference>
<keyword evidence="2" id="KW-1133">Transmembrane helix</keyword>
<sequence>RNVKKHVAQVFAAALVLYVWYSLNGGFLPRFLIPRMPYFKFGSEIGCLVYFDVDSDASKIRWARETNSLQTLKVAISDTTMHMIAGDVILRGHGTKSQSLIPVMAKPHLTDSDITLKE</sequence>
<proteinExistence type="inferred from homology"/>
<comment type="similarity">
    <text evidence="1">Belongs to the menorin family.</text>
</comment>
<protein>
    <recommendedName>
        <fullName evidence="3">Menorin-like domain-containing protein</fullName>
    </recommendedName>
</protein>
<evidence type="ECO:0000256" key="1">
    <source>
        <dbReference type="ARBA" id="ARBA00044953"/>
    </source>
</evidence>
<gene>
    <name evidence="4" type="primary">ORF116943</name>
</gene>
<evidence type="ECO:0000313" key="4">
    <source>
        <dbReference type="EMBL" id="CEK79709.1"/>
    </source>
</evidence>
<feature type="non-terminal residue" evidence="4">
    <location>
        <position position="118"/>
    </location>
</feature>
<dbReference type="AlphaFoldDB" id="A0A0B7AFA9"/>
<dbReference type="PANTHER" id="PTHR21184:SF6">
    <property type="entry name" value="CONSERVED PLASMA MEMBRANE PROTEIN"/>
    <property type="match status" value="1"/>
</dbReference>